<dbReference type="Proteomes" id="UP000524462">
    <property type="component" value="Unassembled WGS sequence"/>
</dbReference>
<sequence length="199" mass="22913">MDWVGIGSIATLICVLIKSYWDNEGIKERFNSLSKEQNNLKDAIEKLINDKHQILINGNGNLLTNLKSEREITTKETVSIKHDTKFIYDELLEERTSRRNLYQNVSNASEVLKTIDIMRETIVQNANLEVQNQQLFLKVNSLEEKIVDLSNQPKNEEISKLRSSIRSFESQLARFEDGGYNEAEEIKGALRRILNDLEG</sequence>
<evidence type="ECO:0000313" key="3">
    <source>
        <dbReference type="Proteomes" id="UP000524462"/>
    </source>
</evidence>
<feature type="coiled-coil region" evidence="1">
    <location>
        <begin position="23"/>
        <end position="50"/>
    </location>
</feature>
<dbReference type="EMBL" id="JACEGE010000020">
    <property type="protein sequence ID" value="MBA2796255.1"/>
    <property type="molecule type" value="Genomic_DNA"/>
</dbReference>
<keyword evidence="1" id="KW-0175">Coiled coil</keyword>
<gene>
    <name evidence="2" type="ORF">H1B29_07155</name>
</gene>
<proteinExistence type="predicted"/>
<reference evidence="2 3" key="1">
    <citation type="submission" date="2020-07" db="EMBL/GenBank/DDBJ databases">
        <title>Molecular and genomic characterization of Streptococcus porcinus isolated from diseased swine in Brazil.</title>
        <authorList>
            <person name="Moreno L.Z."/>
            <person name="Matajira C.E.C."/>
            <person name="Poor A.P."/>
            <person name="Dutra M.C."/>
            <person name="Moreno A.M."/>
        </authorList>
    </citation>
    <scope>NUCLEOTIDE SEQUENCE [LARGE SCALE GENOMIC DNA]</scope>
    <source>
        <strain evidence="2 3">SP0816-2</strain>
    </source>
</reference>
<feature type="coiled-coil region" evidence="1">
    <location>
        <begin position="125"/>
        <end position="152"/>
    </location>
</feature>
<protein>
    <submittedName>
        <fullName evidence="2">Uncharacterized protein</fullName>
    </submittedName>
</protein>
<evidence type="ECO:0000313" key="2">
    <source>
        <dbReference type="EMBL" id="MBA2796255.1"/>
    </source>
</evidence>
<organism evidence="2 3">
    <name type="scientific">Streptococcus porcinus</name>
    <dbReference type="NCBI Taxonomy" id="1340"/>
    <lineage>
        <taxon>Bacteria</taxon>
        <taxon>Bacillati</taxon>
        <taxon>Bacillota</taxon>
        <taxon>Bacilli</taxon>
        <taxon>Lactobacillales</taxon>
        <taxon>Streptococcaceae</taxon>
        <taxon>Streptococcus</taxon>
    </lineage>
</organism>
<name>A0A7V9WSG4_STRPO</name>
<comment type="caution">
    <text evidence="2">The sequence shown here is derived from an EMBL/GenBank/DDBJ whole genome shotgun (WGS) entry which is preliminary data.</text>
</comment>
<accession>A0A7V9WSG4</accession>
<evidence type="ECO:0000256" key="1">
    <source>
        <dbReference type="SAM" id="Coils"/>
    </source>
</evidence>
<dbReference type="AlphaFoldDB" id="A0A7V9WSG4"/>